<dbReference type="Proteomes" id="UP000676325">
    <property type="component" value="Unassembled WGS sequence"/>
</dbReference>
<proteinExistence type="predicted"/>
<evidence type="ECO:0000313" key="1">
    <source>
        <dbReference type="EMBL" id="MBR7827085.1"/>
    </source>
</evidence>
<sequence>MQILIGHEGLDDHLGVLRFEMPPRPQVEGDLVKVFVDLGRRVEVQSQRKHARILAG</sequence>
<evidence type="ECO:0000313" key="2">
    <source>
        <dbReference type="Proteomes" id="UP000676325"/>
    </source>
</evidence>
<dbReference type="AlphaFoldDB" id="A0A941IG61"/>
<keyword evidence="2" id="KW-1185">Reference proteome</keyword>
<dbReference type="RefSeq" id="WP_212518229.1">
    <property type="nucleotide sequence ID" value="NZ_JAGSOH010000027.1"/>
</dbReference>
<accession>A0A941IG61</accession>
<organism evidence="1 2">
    <name type="scientific">Actinospica acidithermotolerans</name>
    <dbReference type="NCBI Taxonomy" id="2828514"/>
    <lineage>
        <taxon>Bacteria</taxon>
        <taxon>Bacillati</taxon>
        <taxon>Actinomycetota</taxon>
        <taxon>Actinomycetes</taxon>
        <taxon>Catenulisporales</taxon>
        <taxon>Actinospicaceae</taxon>
        <taxon>Actinospica</taxon>
    </lineage>
</organism>
<dbReference type="EMBL" id="JAGSOH010000027">
    <property type="protein sequence ID" value="MBR7827085.1"/>
    <property type="molecule type" value="Genomic_DNA"/>
</dbReference>
<protein>
    <submittedName>
        <fullName evidence="1">Uncharacterized protein</fullName>
    </submittedName>
</protein>
<name>A0A941IG61_9ACTN</name>
<comment type="caution">
    <text evidence="1">The sequence shown here is derived from an EMBL/GenBank/DDBJ whole genome shotgun (WGS) entry which is preliminary data.</text>
</comment>
<reference evidence="1" key="1">
    <citation type="submission" date="2021-04" db="EMBL/GenBank/DDBJ databases">
        <title>Genome based classification of Actinospica acidithermotolerans sp. nov., an actinobacterium isolated from an Indonesian hot spring.</title>
        <authorList>
            <person name="Kusuma A.B."/>
            <person name="Putra K.E."/>
            <person name="Nafisah S."/>
            <person name="Loh J."/>
            <person name="Nouioui I."/>
            <person name="Goodfellow M."/>
        </authorList>
    </citation>
    <scope>NUCLEOTIDE SEQUENCE</scope>
    <source>
        <strain evidence="1">MGRD01-02</strain>
    </source>
</reference>
<gene>
    <name evidence="1" type="ORF">KDK95_12275</name>
</gene>